<proteinExistence type="predicted"/>
<name>A0ABR4Q883_9CEST</name>
<feature type="region of interest" description="Disordered" evidence="1">
    <location>
        <begin position="1"/>
        <end position="34"/>
    </location>
</feature>
<reference evidence="2 3" key="1">
    <citation type="journal article" date="2022" name="Front. Cell. Infect. Microbiol.">
        <title>The Genomes of Two Strains of Taenia crassiceps the Animal Model for the Study of Human Cysticercosis.</title>
        <authorList>
            <person name="Bobes R.J."/>
            <person name="Estrada K."/>
            <person name="Rios-Valencia D.G."/>
            <person name="Calderon-Gallegos A."/>
            <person name="de la Torre P."/>
            <person name="Carrero J.C."/>
            <person name="Sanchez-Flores A."/>
            <person name="Laclette J.P."/>
        </authorList>
    </citation>
    <scope>NUCLEOTIDE SEQUENCE [LARGE SCALE GENOMIC DNA]</scope>
    <source>
        <strain evidence="2">WFUcys</strain>
    </source>
</reference>
<comment type="caution">
    <text evidence="2">The sequence shown here is derived from an EMBL/GenBank/DDBJ whole genome shotgun (WGS) entry which is preliminary data.</text>
</comment>
<dbReference type="Proteomes" id="UP001651158">
    <property type="component" value="Unassembled WGS sequence"/>
</dbReference>
<evidence type="ECO:0000313" key="2">
    <source>
        <dbReference type="EMBL" id="KAL5105748.1"/>
    </source>
</evidence>
<evidence type="ECO:0000256" key="1">
    <source>
        <dbReference type="SAM" id="MobiDB-lite"/>
    </source>
</evidence>
<protein>
    <submittedName>
        <fullName evidence="2">Uncharacterized protein</fullName>
    </submittedName>
</protein>
<gene>
    <name evidence="2" type="ORF">TcWFU_003787</name>
</gene>
<keyword evidence="3" id="KW-1185">Reference proteome</keyword>
<organism evidence="2 3">
    <name type="scientific">Taenia crassiceps</name>
    <dbReference type="NCBI Taxonomy" id="6207"/>
    <lineage>
        <taxon>Eukaryota</taxon>
        <taxon>Metazoa</taxon>
        <taxon>Spiralia</taxon>
        <taxon>Lophotrochozoa</taxon>
        <taxon>Platyhelminthes</taxon>
        <taxon>Cestoda</taxon>
        <taxon>Eucestoda</taxon>
        <taxon>Cyclophyllidea</taxon>
        <taxon>Taeniidae</taxon>
        <taxon>Taenia</taxon>
    </lineage>
</organism>
<sequence>MESSRVDPSLGRSDAVSKRHKEKETCHESTQPPPSVYLLTTQEVDGYISMFQYSSAWDLPLIQVFRAAFFIGTVGTSCNLLPCPHLSDLRATVQSVTRVQEVLAQLVGGDLAKMGPAGPGSDAAAGAAIAALMRQMVIIKVGTNQLQ</sequence>
<evidence type="ECO:0000313" key="3">
    <source>
        <dbReference type="Proteomes" id="UP001651158"/>
    </source>
</evidence>
<dbReference type="EMBL" id="JAKROA010000007">
    <property type="protein sequence ID" value="KAL5105748.1"/>
    <property type="molecule type" value="Genomic_DNA"/>
</dbReference>
<accession>A0ABR4Q883</accession>